<dbReference type="Pfam" id="PF03703">
    <property type="entry name" value="bPH_2"/>
    <property type="match status" value="2"/>
</dbReference>
<dbReference type="EMBL" id="CP097253">
    <property type="protein sequence ID" value="UUR06936.1"/>
    <property type="molecule type" value="Genomic_DNA"/>
</dbReference>
<evidence type="ECO:0000256" key="1">
    <source>
        <dbReference type="SAM" id="Phobius"/>
    </source>
</evidence>
<dbReference type="InterPro" id="IPR014529">
    <property type="entry name" value="UCP026631"/>
</dbReference>
<reference evidence="3 4" key="1">
    <citation type="submission" date="2022-05" db="EMBL/GenBank/DDBJ databases">
        <title>S8-45 Sphingomonas ultraviolaceadurans.</title>
        <authorList>
            <person name="Liu Y."/>
        </authorList>
    </citation>
    <scope>NUCLEOTIDE SEQUENCE [LARGE SCALE GENOMIC DNA]</scope>
    <source>
        <strain evidence="3 4">S8-45</strain>
    </source>
</reference>
<proteinExistence type="predicted"/>
<evidence type="ECO:0000313" key="4">
    <source>
        <dbReference type="Proteomes" id="UP000831921"/>
    </source>
</evidence>
<dbReference type="PANTHER" id="PTHR34473">
    <property type="entry name" value="UPF0699 TRANSMEMBRANE PROTEIN YDBS"/>
    <property type="match status" value="1"/>
</dbReference>
<feature type="transmembrane region" description="Helical" evidence="1">
    <location>
        <begin position="379"/>
        <end position="402"/>
    </location>
</feature>
<feature type="domain" description="YdbS-like PH" evidence="2">
    <location>
        <begin position="430"/>
        <end position="502"/>
    </location>
</feature>
<evidence type="ECO:0000313" key="3">
    <source>
        <dbReference type="EMBL" id="UUR06936.1"/>
    </source>
</evidence>
<evidence type="ECO:0000259" key="2">
    <source>
        <dbReference type="Pfam" id="PF03703"/>
    </source>
</evidence>
<dbReference type="PIRSF" id="PIRSF026631">
    <property type="entry name" value="UCP026631"/>
    <property type="match status" value="1"/>
</dbReference>
<dbReference type="Proteomes" id="UP000831921">
    <property type="component" value="Chromosome"/>
</dbReference>
<organism evidence="3 4">
    <name type="scientific">Sphingomonas glaciei</name>
    <dbReference type="NCBI Taxonomy" id="2938948"/>
    <lineage>
        <taxon>Bacteria</taxon>
        <taxon>Pseudomonadati</taxon>
        <taxon>Pseudomonadota</taxon>
        <taxon>Alphaproteobacteria</taxon>
        <taxon>Sphingomonadales</taxon>
        <taxon>Sphingomonadaceae</taxon>
        <taxon>Sphingomonas</taxon>
    </lineage>
</organism>
<keyword evidence="1" id="KW-0472">Membrane</keyword>
<feature type="transmembrane region" description="Helical" evidence="1">
    <location>
        <begin position="48"/>
        <end position="68"/>
    </location>
</feature>
<protein>
    <submittedName>
        <fullName evidence="3">PH domain-containing protein</fullName>
    </submittedName>
</protein>
<keyword evidence="4" id="KW-1185">Reference proteome</keyword>
<dbReference type="RefSeq" id="WP_249454245.1">
    <property type="nucleotide sequence ID" value="NZ_CP097253.1"/>
</dbReference>
<accession>A0ABY5MSM0</accession>
<sequence>MSEAALTADEAPPERLHPLALLSGIGRAVRNVVGGIAAGGFVAAQGRIGVALMIFAGIAVVTLGGLFLHWRRFSFRVGSDAIRIDSGILSRNQRTIPFDRVADVSIAQGPAQRVFGIARVTMETGGSGAGKEEGVLDGIALHRAEALREHVRTMRLGTGGVAVEAAPTDAAAVSDEAPPLFAMDLRRLLTLGLFNFSLAIFAGLFGASQTVGDALNIDPFERRFWRPILEQSGLGGWLLAHRIGLAVAGVLVLVLAGMATGVVRTVLRDFGFRLDRTGNGFRRRRGLLTRTDVSLPARRIQAGLIATGPVRDRFGWRAFKVLSLAGEGGQPGKEGRDDHVLAPLATDAEIAPIADAIRLSLPREDTPWQRVSHGHLTSFLAVAGSYILLGAVAGLLFLAALNAPAAPYAGPPAIAVAVFLLLGLLRWFEWRHTAYALEDGRLLVRTGWWSRRTLLIPLRNVQSVTLKESSLSRRFGIASLAVDIAGGRSGGQILPSLPRDQASLLHRELLSAQP</sequence>
<feature type="transmembrane region" description="Helical" evidence="1">
    <location>
        <begin position="243"/>
        <end position="267"/>
    </location>
</feature>
<dbReference type="InterPro" id="IPR005182">
    <property type="entry name" value="YdbS-like_PH"/>
</dbReference>
<gene>
    <name evidence="3" type="ORF">M1K48_08175</name>
</gene>
<keyword evidence="1" id="KW-0812">Transmembrane</keyword>
<feature type="transmembrane region" description="Helical" evidence="1">
    <location>
        <begin position="408"/>
        <end position="428"/>
    </location>
</feature>
<feature type="domain" description="YdbS-like PH" evidence="2">
    <location>
        <begin position="70"/>
        <end position="150"/>
    </location>
</feature>
<keyword evidence="1" id="KW-1133">Transmembrane helix</keyword>
<dbReference type="PANTHER" id="PTHR34473:SF2">
    <property type="entry name" value="UPF0699 TRANSMEMBRANE PROTEIN YDBT"/>
    <property type="match status" value="1"/>
</dbReference>
<name>A0ABY5MSM0_9SPHN</name>
<feature type="transmembrane region" description="Helical" evidence="1">
    <location>
        <begin position="188"/>
        <end position="207"/>
    </location>
</feature>